<dbReference type="InterPro" id="IPR025420">
    <property type="entry name" value="DUF4143"/>
</dbReference>
<gene>
    <name evidence="3" type="ORF">J120_03615</name>
</gene>
<accession>A0A0D2JL86</accession>
<dbReference type="eggNOG" id="COG1373">
    <property type="taxonomic scope" value="Bacteria"/>
</dbReference>
<evidence type="ECO:0000313" key="4">
    <source>
        <dbReference type="Proteomes" id="UP000032214"/>
    </source>
</evidence>
<dbReference type="EMBL" id="ARQD01000003">
    <property type="protein sequence ID" value="KIX85118.1"/>
    <property type="molecule type" value="Genomic_DNA"/>
</dbReference>
<keyword evidence="4" id="KW-1185">Reference proteome</keyword>
<name>A0A0D2JL86_9BACT</name>
<evidence type="ECO:0008006" key="5">
    <source>
        <dbReference type="Google" id="ProtNLM"/>
    </source>
</evidence>
<evidence type="ECO:0000313" key="3">
    <source>
        <dbReference type="EMBL" id="KIX85118.1"/>
    </source>
</evidence>
<dbReference type="InterPro" id="IPR041682">
    <property type="entry name" value="AAA_14"/>
</dbReference>
<dbReference type="PANTHER" id="PTHR43566:SF2">
    <property type="entry name" value="DUF4143 DOMAIN-CONTAINING PROTEIN"/>
    <property type="match status" value="1"/>
</dbReference>
<proteinExistence type="predicted"/>
<feature type="domain" description="AAA" evidence="1">
    <location>
        <begin position="17"/>
        <end position="134"/>
    </location>
</feature>
<comment type="caution">
    <text evidence="3">The sequence shown here is derived from an EMBL/GenBank/DDBJ whole genome shotgun (WGS) entry which is preliminary data.</text>
</comment>
<evidence type="ECO:0000259" key="1">
    <source>
        <dbReference type="Pfam" id="PF13173"/>
    </source>
</evidence>
<dbReference type="STRING" id="1306947.J120_03615"/>
<dbReference type="AlphaFoldDB" id="A0A0D2JL86"/>
<feature type="domain" description="DUF4143" evidence="2">
    <location>
        <begin position="176"/>
        <end position="336"/>
    </location>
</feature>
<dbReference type="InterPro" id="IPR027417">
    <property type="entry name" value="P-loop_NTPase"/>
</dbReference>
<dbReference type="Pfam" id="PF13635">
    <property type="entry name" value="DUF4143"/>
    <property type="match status" value="1"/>
</dbReference>
<organism evidence="3 4">
    <name type="scientific">candidate division TM6 bacterium JCVI TM6SC1</name>
    <dbReference type="NCBI Taxonomy" id="1306947"/>
    <lineage>
        <taxon>Bacteria</taxon>
        <taxon>Candidatus Babelota</taxon>
        <taxon>Vermiphilus</taxon>
    </lineage>
</organism>
<dbReference type="Pfam" id="PF13173">
    <property type="entry name" value="AAA_14"/>
    <property type="match status" value="1"/>
</dbReference>
<evidence type="ECO:0000259" key="2">
    <source>
        <dbReference type="Pfam" id="PF13635"/>
    </source>
</evidence>
<protein>
    <recommendedName>
        <fullName evidence="5">AAA family ATPase</fullName>
    </recommendedName>
</protein>
<dbReference type="Proteomes" id="UP000032214">
    <property type="component" value="Unassembled WGS sequence"/>
</dbReference>
<dbReference type="SUPFAM" id="SSF52540">
    <property type="entry name" value="P-loop containing nucleoside triphosphate hydrolases"/>
    <property type="match status" value="1"/>
</dbReference>
<sequence length="395" mass="44788">MFKRDIQAALLKYAAFPTVAILGPRQSGKTTLARNVFSKHTFVSFDDIAVRNFATEDPWGFFKTYDNPHGIIIDEFQYVPTITSYIKQLVDSNKRPGYFILTGSENFLMNFAITESLAGRIGILHLLPLSLHEMSANGLLSDSVTLTMYNGSYPRIYNDHLEPEQWYPSYIQSYVERDVRQLVHVGNLATFTRFLSLCAGRIGQLLNLQALALECGISGPTAKSWLSLLQASYVIFLLEPHFNNFNKRLVKTPKLYFYDTGLACSLLRINSAQSLDLSVFKGPLFESLIISDLYKQYCNRGMRPSVYFWRDRGGAHEVDCILDEGSNKYPIEIKSSHTITSQFFSGVDYWNEIANNPSDHGYIVYAGTQKQKRTRGNVVGWKDAGTLLETILNNR</sequence>
<dbReference type="PANTHER" id="PTHR43566">
    <property type="entry name" value="CONSERVED PROTEIN"/>
    <property type="match status" value="1"/>
</dbReference>
<reference evidence="3 4" key="1">
    <citation type="journal article" date="2013" name="Proc. Natl. Acad. Sci. U.S.A.">
        <title>Candidate phylum TM6 genome recovered from a hospital sink biofilm provides genomic insights into this uncultivated phylum.</title>
        <authorList>
            <person name="McLean J.S."/>
            <person name="Lombardo M.J."/>
            <person name="Badger J.H."/>
            <person name="Edlund A."/>
            <person name="Novotny M."/>
            <person name="Yee-Greenbaum J."/>
            <person name="Vyahhi N."/>
            <person name="Hall A.P."/>
            <person name="Yang Y."/>
            <person name="Dupont C.L."/>
            <person name="Ziegler M.G."/>
            <person name="Chitsaz H."/>
            <person name="Allen A.E."/>
            <person name="Yooseph S."/>
            <person name="Tesler G."/>
            <person name="Pevzner P.A."/>
            <person name="Friedman R.M."/>
            <person name="Nealson K.H."/>
            <person name="Venter J.C."/>
            <person name="Lasken R.S."/>
        </authorList>
    </citation>
    <scope>NUCLEOTIDE SEQUENCE [LARGE SCALE GENOMIC DNA]</scope>
    <source>
        <strain evidence="3 4">TM6SC1</strain>
    </source>
</reference>